<dbReference type="InterPro" id="IPR013560">
    <property type="entry name" value="DUF1722"/>
</dbReference>
<dbReference type="PANTHER" id="PTHR30087">
    <property type="entry name" value="INNER MEMBRANE PROTEIN"/>
    <property type="match status" value="1"/>
</dbReference>
<dbReference type="EMBL" id="QLNI01000013">
    <property type="protein sequence ID" value="RAM02514.1"/>
    <property type="molecule type" value="Genomic_DNA"/>
</dbReference>
<reference evidence="3 4" key="1">
    <citation type="submission" date="2018-06" db="EMBL/GenBank/DDBJ databases">
        <title>Complete Genome Sequence of Desulfobacter hydrogenophilus (DSM3380).</title>
        <authorList>
            <person name="Marietou A."/>
            <person name="Schreiber L."/>
            <person name="Marshall I."/>
            <person name="Jorgensen B."/>
        </authorList>
    </citation>
    <scope>NUCLEOTIDE SEQUENCE [LARGE SCALE GENOMIC DNA]</scope>
    <source>
        <strain evidence="3 4">DSM 3380</strain>
    </source>
</reference>
<dbReference type="InterPro" id="IPR017087">
    <property type="entry name" value="UCP037004"/>
</dbReference>
<dbReference type="Pfam" id="PF04463">
    <property type="entry name" value="2-thiour_desulf"/>
    <property type="match status" value="1"/>
</dbReference>
<keyword evidence="5" id="KW-1185">Reference proteome</keyword>
<dbReference type="InterPro" id="IPR007553">
    <property type="entry name" value="2-thiour_desulf"/>
</dbReference>
<evidence type="ECO:0000313" key="5">
    <source>
        <dbReference type="Proteomes" id="UP000293902"/>
    </source>
</evidence>
<dbReference type="AlphaFoldDB" id="A0A328FCU7"/>
<gene>
    <name evidence="3" type="ORF">DO021_07630</name>
    <name evidence="2" type="ORF">EYB58_02365</name>
</gene>
<accession>A0A328FCU7</accession>
<name>A0A328FCU7_9BACT</name>
<dbReference type="OrthoDB" id="495783at2"/>
<reference evidence="2 5" key="2">
    <citation type="submission" date="2019-02" db="EMBL/GenBank/DDBJ databases">
        <title>Complete genome sequence of Desulfobacter hydrogenophilus AcRS1.</title>
        <authorList>
            <person name="Marietou A."/>
            <person name="Lund M.B."/>
            <person name="Marshall I.P.G."/>
            <person name="Schreiber L."/>
            <person name="Jorgensen B."/>
        </authorList>
    </citation>
    <scope>NUCLEOTIDE SEQUENCE [LARGE SCALE GENOMIC DNA]</scope>
    <source>
        <strain evidence="2 5">AcRS1</strain>
    </source>
</reference>
<evidence type="ECO:0000259" key="1">
    <source>
        <dbReference type="Pfam" id="PF08349"/>
    </source>
</evidence>
<proteinExistence type="predicted"/>
<dbReference type="Pfam" id="PF08349">
    <property type="entry name" value="DUF1722"/>
    <property type="match status" value="1"/>
</dbReference>
<evidence type="ECO:0000313" key="2">
    <source>
        <dbReference type="EMBL" id="QBH11870.1"/>
    </source>
</evidence>
<dbReference type="Proteomes" id="UP000293902">
    <property type="component" value="Chromosome"/>
</dbReference>
<dbReference type="PIRSF" id="PIRSF037004">
    <property type="entry name" value="UCP037004"/>
    <property type="match status" value="1"/>
</dbReference>
<evidence type="ECO:0000313" key="4">
    <source>
        <dbReference type="Proteomes" id="UP000248798"/>
    </source>
</evidence>
<protein>
    <submittedName>
        <fullName evidence="3">DUF1722 domain-containing protein</fullName>
    </submittedName>
</protein>
<evidence type="ECO:0000313" key="3">
    <source>
        <dbReference type="EMBL" id="RAM02514.1"/>
    </source>
</evidence>
<dbReference type="RefSeq" id="WP_111955334.1">
    <property type="nucleotide sequence ID" value="NZ_CP036313.1"/>
</dbReference>
<feature type="domain" description="DUF1722" evidence="1">
    <location>
        <begin position="208"/>
        <end position="328"/>
    </location>
</feature>
<sequence>MTGKAQITTTETDKTSIDIPKIKIGASTCLLGKKVGYDGNHSHDRYLTQTLSLFVDYVPVCPEVECGMPIPRESVRLVGDPAAPRLETRNTHEDKTRMMTDWIPGKLAALEKENLCGFIFKSKSPSSGLYRIRVYGDDGKVRKIGTGFFAKAFCENFPRVPVEEAGRLNDPQLRENFIEKIFSLRRWRKLVEEQKNLGGLVAFHTQNKLLILSHSQPHYRQMGKLVAKGKEIIAKEGGQALFEQYEILLLKALDLKTTIKKNINVLMHILGFFKKNLSADEKQEMLSLFDQYRQGYVPLVVPLTLINHYVRKYDQPWLKDQTYLNPHPFELKLRNYF</sequence>
<dbReference type="PANTHER" id="PTHR30087:SF0">
    <property type="entry name" value="INNER MEMBRANE PROTEIN"/>
    <property type="match status" value="1"/>
</dbReference>
<dbReference type="EMBL" id="CP036313">
    <property type="protein sequence ID" value="QBH11870.1"/>
    <property type="molecule type" value="Genomic_DNA"/>
</dbReference>
<organism evidence="3 4">
    <name type="scientific">Desulfobacter hydrogenophilus</name>
    <dbReference type="NCBI Taxonomy" id="2291"/>
    <lineage>
        <taxon>Bacteria</taxon>
        <taxon>Pseudomonadati</taxon>
        <taxon>Thermodesulfobacteriota</taxon>
        <taxon>Desulfobacteria</taxon>
        <taxon>Desulfobacterales</taxon>
        <taxon>Desulfobacteraceae</taxon>
        <taxon>Desulfobacter</taxon>
    </lineage>
</organism>
<dbReference type="Proteomes" id="UP000248798">
    <property type="component" value="Unassembled WGS sequence"/>
</dbReference>